<organism evidence="2 3">
    <name type="scientific">Novosphingobium fuchskuhlense</name>
    <dbReference type="NCBI Taxonomy" id="1117702"/>
    <lineage>
        <taxon>Bacteria</taxon>
        <taxon>Pseudomonadati</taxon>
        <taxon>Pseudomonadota</taxon>
        <taxon>Alphaproteobacteria</taxon>
        <taxon>Sphingomonadales</taxon>
        <taxon>Sphingomonadaceae</taxon>
        <taxon>Novosphingobium</taxon>
    </lineage>
</organism>
<evidence type="ECO:0000313" key="3">
    <source>
        <dbReference type="Proteomes" id="UP000058012"/>
    </source>
</evidence>
<dbReference type="Gene3D" id="3.40.50.1820">
    <property type="entry name" value="alpha/beta hydrolase"/>
    <property type="match status" value="1"/>
</dbReference>
<keyword evidence="3" id="KW-1185">Reference proteome</keyword>
<gene>
    <name evidence="2" type="ORF">AQZ52_09100</name>
</gene>
<sequence length="259" mass="27310">MMRRHLTFACGPDTLVGTLDRDAATGPTGMLLVSGGREVRAGSWGGQAQIAARLAAAGIPVFRYDRRGVGESEGTDPGFQHTRDDIAAALAAFRTAMPTLRRVIAFGNCDAAAALMLHAGAIGLDGLVLANPWTLETDEADAAPPAALRRRYLAKLANPREVLRLLTGGVNLAKLARGLRQAAAAPVRSTLVESMAAGLAHFAGPVTILLATGDRTAQMFEAVWPADDPRIQRHASSGHSFAGKDAQGWLFERLVEAAR</sequence>
<reference evidence="2 3" key="1">
    <citation type="submission" date="2015-10" db="EMBL/GenBank/DDBJ databases">
        <title>Draft genome sequence of Novosphingobium fuchskuhlense DSM 25065 isolated from a surface water sample of the southwest basin of Lake Grosse Fuchskuhle.</title>
        <authorList>
            <person name="Ruckert C."/>
            <person name="Winkler A."/>
            <person name="Glaeser J."/>
            <person name="Grossart H.-P."/>
            <person name="Kalinowski J."/>
            <person name="Glaeser S."/>
        </authorList>
    </citation>
    <scope>NUCLEOTIDE SEQUENCE [LARGE SCALE GENOMIC DNA]</scope>
    <source>
        <strain evidence="2 3">FNE08-7</strain>
    </source>
</reference>
<protein>
    <submittedName>
        <fullName evidence="2">Esterase</fullName>
    </submittedName>
</protein>
<dbReference type="InterPro" id="IPR017531">
    <property type="entry name" value="Hydrolase-1_PEP"/>
</dbReference>
<name>A0A117UVS4_9SPHN</name>
<dbReference type="NCBIfam" id="TIGR03100">
    <property type="entry name" value="hydr1_PEP"/>
    <property type="match status" value="1"/>
</dbReference>
<dbReference type="EMBL" id="LLZS01000006">
    <property type="protein sequence ID" value="KUR71743.1"/>
    <property type="molecule type" value="Genomic_DNA"/>
</dbReference>
<dbReference type="AlphaFoldDB" id="A0A117UVS4"/>
<dbReference type="InterPro" id="IPR000073">
    <property type="entry name" value="AB_hydrolase_1"/>
</dbReference>
<evidence type="ECO:0000259" key="1">
    <source>
        <dbReference type="Pfam" id="PF12697"/>
    </source>
</evidence>
<dbReference type="Proteomes" id="UP000058012">
    <property type="component" value="Unassembled WGS sequence"/>
</dbReference>
<proteinExistence type="predicted"/>
<accession>A0A117UVS4</accession>
<dbReference type="InterPro" id="IPR029058">
    <property type="entry name" value="AB_hydrolase_fold"/>
</dbReference>
<feature type="domain" description="AB hydrolase-1" evidence="1">
    <location>
        <begin position="31"/>
        <end position="241"/>
    </location>
</feature>
<dbReference type="Pfam" id="PF12697">
    <property type="entry name" value="Abhydrolase_6"/>
    <property type="match status" value="1"/>
</dbReference>
<evidence type="ECO:0000313" key="2">
    <source>
        <dbReference type="EMBL" id="KUR71743.1"/>
    </source>
</evidence>
<dbReference type="STRING" id="1117702.AQZ52_09100"/>
<dbReference type="SUPFAM" id="SSF53474">
    <property type="entry name" value="alpha/beta-Hydrolases"/>
    <property type="match status" value="1"/>
</dbReference>
<comment type="caution">
    <text evidence="2">The sequence shown here is derived from an EMBL/GenBank/DDBJ whole genome shotgun (WGS) entry which is preliminary data.</text>
</comment>